<gene>
    <name evidence="2" type="ORF">AVEN_209490_1</name>
</gene>
<dbReference type="GO" id="GO:0003824">
    <property type="term" value="F:catalytic activity"/>
    <property type="evidence" value="ECO:0007669"/>
    <property type="project" value="InterPro"/>
</dbReference>
<dbReference type="Proteomes" id="UP000499080">
    <property type="component" value="Unassembled WGS sequence"/>
</dbReference>
<dbReference type="AlphaFoldDB" id="A0A4Y2INW1"/>
<accession>A0A4Y2INW1</accession>
<protein>
    <recommendedName>
        <fullName evidence="1">Endonuclease/exonuclease/phosphatase domain-containing protein</fullName>
    </recommendedName>
</protein>
<comment type="caution">
    <text evidence="2">The sequence shown here is derived from an EMBL/GenBank/DDBJ whole genome shotgun (WGS) entry which is preliminary data.</text>
</comment>
<dbReference type="Gene3D" id="3.60.10.10">
    <property type="entry name" value="Endonuclease/exonuclease/phosphatase"/>
    <property type="match status" value="1"/>
</dbReference>
<evidence type="ECO:0000259" key="1">
    <source>
        <dbReference type="Pfam" id="PF14529"/>
    </source>
</evidence>
<dbReference type="InterPro" id="IPR036691">
    <property type="entry name" value="Endo/exonu/phosph_ase_sf"/>
</dbReference>
<feature type="domain" description="Endonuclease/exonuclease/phosphatase" evidence="1">
    <location>
        <begin position="1"/>
        <end position="83"/>
    </location>
</feature>
<dbReference type="EMBL" id="BGPR01002825">
    <property type="protein sequence ID" value="GBM79513.1"/>
    <property type="molecule type" value="Genomic_DNA"/>
</dbReference>
<organism evidence="2 3">
    <name type="scientific">Araneus ventricosus</name>
    <name type="common">Orbweaver spider</name>
    <name type="synonym">Epeira ventricosa</name>
    <dbReference type="NCBI Taxonomy" id="182803"/>
    <lineage>
        <taxon>Eukaryota</taxon>
        <taxon>Metazoa</taxon>
        <taxon>Ecdysozoa</taxon>
        <taxon>Arthropoda</taxon>
        <taxon>Chelicerata</taxon>
        <taxon>Arachnida</taxon>
        <taxon>Araneae</taxon>
        <taxon>Araneomorphae</taxon>
        <taxon>Entelegynae</taxon>
        <taxon>Araneoidea</taxon>
        <taxon>Araneidae</taxon>
        <taxon>Araneus</taxon>
    </lineage>
</organism>
<dbReference type="OrthoDB" id="6433575at2759"/>
<evidence type="ECO:0000313" key="3">
    <source>
        <dbReference type="Proteomes" id="UP000499080"/>
    </source>
</evidence>
<dbReference type="SUPFAM" id="SSF56219">
    <property type="entry name" value="DNase I-like"/>
    <property type="match status" value="1"/>
</dbReference>
<dbReference type="PANTHER" id="PTHR47510:SF3">
    <property type="entry name" value="ENDO_EXONUCLEASE_PHOSPHATASE DOMAIN-CONTAINING PROTEIN"/>
    <property type="match status" value="1"/>
</dbReference>
<evidence type="ECO:0000313" key="2">
    <source>
        <dbReference type="EMBL" id="GBM79513.1"/>
    </source>
</evidence>
<dbReference type="Pfam" id="PF14529">
    <property type="entry name" value="Exo_endo_phos_2"/>
    <property type="match status" value="1"/>
</dbReference>
<proteinExistence type="predicted"/>
<dbReference type="InterPro" id="IPR005135">
    <property type="entry name" value="Endo/exonuclease/phosphatase"/>
</dbReference>
<keyword evidence="3" id="KW-1185">Reference proteome</keyword>
<reference evidence="2 3" key="1">
    <citation type="journal article" date="2019" name="Sci. Rep.">
        <title>Orb-weaving spider Araneus ventricosus genome elucidates the spidroin gene catalogue.</title>
        <authorList>
            <person name="Kono N."/>
            <person name="Nakamura H."/>
            <person name="Ohtoshi R."/>
            <person name="Moran D.A.P."/>
            <person name="Shinohara A."/>
            <person name="Yoshida Y."/>
            <person name="Fujiwara M."/>
            <person name="Mori M."/>
            <person name="Tomita M."/>
            <person name="Arakawa K."/>
        </authorList>
    </citation>
    <scope>NUCLEOTIDE SEQUENCE [LARGE SCALE GENOMIC DNA]</scope>
</reference>
<name>A0A4Y2INW1_ARAVE</name>
<dbReference type="PANTHER" id="PTHR47510">
    <property type="entry name" value="REVERSE TRANSCRIPTASE DOMAIN-CONTAINING PROTEIN"/>
    <property type="match status" value="1"/>
</dbReference>
<sequence>MGDLNGHSSLWGSRDTNAREFQIERFISDHNLCLLNDSSYTFLHAATRSFHTLDLAICSPSILGRWNFSADEDLHNSDHFPIILSHSFTDLTIPRQTSRFIFGRANWQVFKDLSELTPDIVNLRDIDAAVVAVVNCILRSAEATIPKSSGKLRKLSKPWWNERCAEAHKAQKKAWNRFRRYPSTVNFIAFKYAKAVARRVRRQSQRESFRNYVQSIQRNITSKELWHKVRKILGISAMEKSLSVLNYNGQIVFRIEDIANILGKTFTEVSSNEFYPQDFIVFKRRKEKFKFDFEPSSNEKYNIEFTMHELKDTLNKSHPTSPGPDGIYYNILKNLNENSLCSILTLFNRIWNEKAFPHLGEKPLLFLVLKLEEIPKIHLIIGQ</sequence>